<accession>A0A430B1S8</accession>
<comment type="caution">
    <text evidence="1">The sequence shown here is derived from an EMBL/GenBank/DDBJ whole genome shotgun (WGS) entry which is preliminary data.</text>
</comment>
<keyword evidence="2" id="KW-1185">Reference proteome</keyword>
<dbReference type="OrthoDB" id="1701846at2"/>
<protein>
    <submittedName>
        <fullName evidence="1">Uncharacterized protein</fullName>
    </submittedName>
</protein>
<evidence type="ECO:0000313" key="2">
    <source>
        <dbReference type="Proteomes" id="UP000287605"/>
    </source>
</evidence>
<evidence type="ECO:0000313" key="1">
    <source>
        <dbReference type="EMBL" id="RSU14285.1"/>
    </source>
</evidence>
<proteinExistence type="predicted"/>
<dbReference type="RefSeq" id="WP_126807168.1">
    <property type="nucleotide sequence ID" value="NZ_NGKA01000003.1"/>
</dbReference>
<gene>
    <name evidence="1" type="ORF">CBF29_03010</name>
</gene>
<name>A0A430B1S8_9ENTE</name>
<dbReference type="AlphaFoldDB" id="A0A430B1S8"/>
<reference evidence="1 2" key="1">
    <citation type="submission" date="2017-05" db="EMBL/GenBank/DDBJ databases">
        <title>Vagococcus spp. assemblies.</title>
        <authorList>
            <person name="Gulvik C.A."/>
        </authorList>
    </citation>
    <scope>NUCLEOTIDE SEQUENCE [LARGE SCALE GENOMIC DNA]</scope>
    <source>
        <strain evidence="1 2">CCUG 51432</strain>
    </source>
</reference>
<dbReference type="EMBL" id="NGKA01000003">
    <property type="protein sequence ID" value="RSU14285.1"/>
    <property type="molecule type" value="Genomic_DNA"/>
</dbReference>
<sequence>MQFGAATYEILYYGKRNFDTPEGLVSIYKEGINNEPITLLYGGSVTGFEVSVHIPAKNEITPVRYIMEPEFISQETTNEQRVKVQENEAKLAERWTTDISNGTVNFFLKDNHNFGWQLEVVDAALGTRYYQLNQTRDGGGNLDNQK</sequence>
<organism evidence="1 2">
    <name type="scientific">Vagococcus elongatus</name>
    <dbReference type="NCBI Taxonomy" id="180344"/>
    <lineage>
        <taxon>Bacteria</taxon>
        <taxon>Bacillati</taxon>
        <taxon>Bacillota</taxon>
        <taxon>Bacilli</taxon>
        <taxon>Lactobacillales</taxon>
        <taxon>Enterococcaceae</taxon>
        <taxon>Vagococcus</taxon>
    </lineage>
</organism>
<dbReference type="Proteomes" id="UP000287605">
    <property type="component" value="Unassembled WGS sequence"/>
</dbReference>